<keyword evidence="2" id="KW-0479">Metal-binding</keyword>
<feature type="compositionally biased region" description="Basic and acidic residues" evidence="7">
    <location>
        <begin position="696"/>
        <end position="705"/>
    </location>
</feature>
<dbReference type="AlphaFoldDB" id="A0AA40CES9"/>
<gene>
    <name evidence="9" type="ORF">B0T17DRAFT_16741</name>
</gene>
<dbReference type="GO" id="GO:0008270">
    <property type="term" value="F:zinc ion binding"/>
    <property type="evidence" value="ECO:0007669"/>
    <property type="project" value="UniProtKB-KW"/>
</dbReference>
<comment type="caution">
    <text evidence="9">The sequence shown here is derived from an EMBL/GenBank/DDBJ whole genome shotgun (WGS) entry which is preliminary data.</text>
</comment>
<keyword evidence="6" id="KW-0804">Transcription</keyword>
<evidence type="ECO:0000256" key="5">
    <source>
        <dbReference type="ARBA" id="ARBA00023015"/>
    </source>
</evidence>
<sequence length="738" mass="83922">MTSIRQKNQLPFLHRNWIKVTNHWNTIMGNKASLLARESADKVIDLENPQLQRPVKRRRLNNDYDGIPVQENYVNSPRKLRIEILKINHKDTPRVKNGVMNGIVAPPDVRDIKGRCKISIAGHKGGEQNILHVDSQLCDLKVFKNPASSTPMARLSAIKPFEIPEEKIYLERDGDAGFGLAEAYTVTVELESAGDPKWPPRDLLPRNGLEDVPRDGDLPPRLWVLTASIPDIYEPQNRKTIRLRMRKQPQHERLTDYRVEVDVRWLTNISTQHIIKEKNIMPSINVYDQNEPLPPQINNIIDLTNGSDISPVNGHVADDLVNVDQDAFDKEAKRIAMDNQAEGLLMVIAVEKELVGEKNIPPECTEIADDFFAEYEQFKAGISEGQASPNRAKRVRPDINYNVKQLWNSAVGKEPRKRRRADTENSNQLDEHTITYSLPPEQFRTDKLECLLCGAAHERFSQLRAHYLNHPEYEFKFHLDARARGAVVTASPSRNNLDAPFRRKVYQLGLPMSSLDLDKYVEGDESWVTSRLGPQDGLDIGGAGQKPPQGRAPAKRVIKKPARKVVLVPKIKQPLFDALSKKELKAGTEVRQHEIDDSWLIAKHRDNLLDFTDVTNNEKEYMVKWDAFILKKHISSQAYLPRAFSQFVKEKAAWIVSEKHKNRAVEFSKHASMLLLRQVIDEPTLHEATQFLNEARANEAKRKETAGPGIPEEEPEPPSAEAQTAVPPVATRYPCRIC</sequence>
<evidence type="ECO:0000256" key="7">
    <source>
        <dbReference type="SAM" id="MobiDB-lite"/>
    </source>
</evidence>
<name>A0AA40CES9_9PEZI</name>
<reference evidence="9" key="1">
    <citation type="submission" date="2023-06" db="EMBL/GenBank/DDBJ databases">
        <title>Genome-scale phylogeny and comparative genomics of the fungal order Sordariales.</title>
        <authorList>
            <consortium name="Lawrence Berkeley National Laboratory"/>
            <person name="Hensen N."/>
            <person name="Bonometti L."/>
            <person name="Westerberg I."/>
            <person name="Brannstrom I.O."/>
            <person name="Guillou S."/>
            <person name="Cros-Aarteil S."/>
            <person name="Calhoun S."/>
            <person name="Haridas S."/>
            <person name="Kuo A."/>
            <person name="Mondo S."/>
            <person name="Pangilinan J."/>
            <person name="Riley R."/>
            <person name="LaButti K."/>
            <person name="Andreopoulos B."/>
            <person name="Lipzen A."/>
            <person name="Chen C."/>
            <person name="Yanf M."/>
            <person name="Daum C."/>
            <person name="Ng V."/>
            <person name="Clum A."/>
            <person name="Steindorff A."/>
            <person name="Ohm R."/>
            <person name="Martin F."/>
            <person name="Silar P."/>
            <person name="Natvig D."/>
            <person name="Lalanne C."/>
            <person name="Gautier V."/>
            <person name="Ament-velasquez S.L."/>
            <person name="Kruys A."/>
            <person name="Hutchinson M.I."/>
            <person name="Powell A.J."/>
            <person name="Barry K."/>
            <person name="Miller A.N."/>
            <person name="Grigoriev I.V."/>
            <person name="Debuchy R."/>
            <person name="Gladieux P."/>
            <person name="Thoren M.H."/>
            <person name="Johannesson H."/>
        </authorList>
    </citation>
    <scope>NUCLEOTIDE SEQUENCE</scope>
    <source>
        <strain evidence="9">SMH3391-2</strain>
    </source>
</reference>
<feature type="region of interest" description="Disordered" evidence="7">
    <location>
        <begin position="696"/>
        <end position="726"/>
    </location>
</feature>
<evidence type="ECO:0000256" key="3">
    <source>
        <dbReference type="ARBA" id="ARBA00022771"/>
    </source>
</evidence>
<dbReference type="PANTHER" id="PTHR22597">
    <property type="entry name" value="POLYCOMB GROUP PROTEIN"/>
    <property type="match status" value="1"/>
</dbReference>
<evidence type="ECO:0000313" key="9">
    <source>
        <dbReference type="EMBL" id="KAK0634778.1"/>
    </source>
</evidence>
<evidence type="ECO:0000256" key="1">
    <source>
        <dbReference type="ARBA" id="ARBA00007416"/>
    </source>
</evidence>
<protein>
    <recommendedName>
        <fullName evidence="8">Polycomb protein VEFS-Box domain-containing protein</fullName>
    </recommendedName>
</protein>
<dbReference type="GO" id="GO:0016586">
    <property type="term" value="C:RSC-type complex"/>
    <property type="evidence" value="ECO:0007669"/>
    <property type="project" value="TreeGrafter"/>
</dbReference>
<comment type="similarity">
    <text evidence="1">Belongs to the VEFS (VRN2-EMF2-FIS2-SU(Z)12) family.</text>
</comment>
<evidence type="ECO:0000256" key="4">
    <source>
        <dbReference type="ARBA" id="ARBA00022833"/>
    </source>
</evidence>
<accession>A0AA40CES9</accession>
<evidence type="ECO:0000259" key="8">
    <source>
        <dbReference type="Pfam" id="PF09733"/>
    </source>
</evidence>
<evidence type="ECO:0000256" key="2">
    <source>
        <dbReference type="ARBA" id="ARBA00022723"/>
    </source>
</evidence>
<dbReference type="PANTHER" id="PTHR22597:SF0">
    <property type="entry name" value="POLYCOMB PROTEIN SUZ12"/>
    <property type="match status" value="1"/>
</dbReference>
<evidence type="ECO:0000256" key="6">
    <source>
        <dbReference type="ARBA" id="ARBA00023163"/>
    </source>
</evidence>
<keyword evidence="10" id="KW-1185">Reference proteome</keyword>
<feature type="domain" description="Polycomb protein VEFS-Box" evidence="8">
    <location>
        <begin position="593"/>
        <end position="661"/>
    </location>
</feature>
<proteinExistence type="inferred from homology"/>
<dbReference type="InterPro" id="IPR019135">
    <property type="entry name" value="Polycomb_protein_VEFS-Box"/>
</dbReference>
<organism evidence="9 10">
    <name type="scientific">Bombardia bombarda</name>
    <dbReference type="NCBI Taxonomy" id="252184"/>
    <lineage>
        <taxon>Eukaryota</taxon>
        <taxon>Fungi</taxon>
        <taxon>Dikarya</taxon>
        <taxon>Ascomycota</taxon>
        <taxon>Pezizomycotina</taxon>
        <taxon>Sordariomycetes</taxon>
        <taxon>Sordariomycetidae</taxon>
        <taxon>Sordariales</taxon>
        <taxon>Lasiosphaeriaceae</taxon>
        <taxon>Bombardia</taxon>
    </lineage>
</organism>
<dbReference type="Proteomes" id="UP001174934">
    <property type="component" value="Unassembled WGS sequence"/>
</dbReference>
<dbReference type="EMBL" id="JAULSR010000001">
    <property type="protein sequence ID" value="KAK0634778.1"/>
    <property type="molecule type" value="Genomic_DNA"/>
</dbReference>
<keyword evidence="4" id="KW-0862">Zinc</keyword>
<dbReference type="GO" id="GO:0031490">
    <property type="term" value="F:chromatin DNA binding"/>
    <property type="evidence" value="ECO:0007669"/>
    <property type="project" value="TreeGrafter"/>
</dbReference>
<keyword evidence="5" id="KW-0805">Transcription regulation</keyword>
<feature type="region of interest" description="Disordered" evidence="7">
    <location>
        <begin position="537"/>
        <end position="556"/>
    </location>
</feature>
<dbReference type="Pfam" id="PF09733">
    <property type="entry name" value="VEFS-Box"/>
    <property type="match status" value="1"/>
</dbReference>
<evidence type="ECO:0000313" key="10">
    <source>
        <dbReference type="Proteomes" id="UP001174934"/>
    </source>
</evidence>
<dbReference type="CDD" id="cd21552">
    <property type="entry name" value="VEFS-box_ctSUZ12-like"/>
    <property type="match status" value="1"/>
</dbReference>
<keyword evidence="3" id="KW-0863">Zinc-finger</keyword>